<evidence type="ECO:0000313" key="2">
    <source>
        <dbReference type="EMBL" id="KUN89018.1"/>
    </source>
</evidence>
<dbReference type="EMBL" id="LMWX01000008">
    <property type="protein sequence ID" value="KUN89018.1"/>
    <property type="molecule type" value="Genomic_DNA"/>
</dbReference>
<protein>
    <submittedName>
        <fullName evidence="2">Uncharacterized protein</fullName>
    </submittedName>
</protein>
<dbReference type="RefSeq" id="WP_061917662.1">
    <property type="nucleotide sequence ID" value="NZ_KQ948852.1"/>
</dbReference>
<organism evidence="2 3">
    <name type="scientific">Streptomyces bungoensis</name>
    <dbReference type="NCBI Taxonomy" id="285568"/>
    <lineage>
        <taxon>Bacteria</taxon>
        <taxon>Bacillati</taxon>
        <taxon>Actinomycetota</taxon>
        <taxon>Actinomycetes</taxon>
        <taxon>Kitasatosporales</taxon>
        <taxon>Streptomycetaceae</taxon>
        <taxon>Streptomyces</taxon>
    </lineage>
</organism>
<dbReference type="Proteomes" id="UP000053024">
    <property type="component" value="Unassembled WGS sequence"/>
</dbReference>
<feature type="region of interest" description="Disordered" evidence="1">
    <location>
        <begin position="118"/>
        <end position="146"/>
    </location>
</feature>
<keyword evidence="3" id="KW-1185">Reference proteome</keyword>
<dbReference type="OrthoDB" id="4229188at2"/>
<evidence type="ECO:0000256" key="1">
    <source>
        <dbReference type="SAM" id="MobiDB-lite"/>
    </source>
</evidence>
<sequence length="146" mass="14910">MNSIYALIRTDGGIRFRDGIPDQGTGAAFAIQRATRGGHGLHGDAGDVRGPADTHLLNRIATLVVYALGGPSRCVFGDLAIGGDRFESGSGETTPCGLTEAQQHLIRDVHDAICENAEAAEGGDTGPSAASGERDDRHSGRGGAGA</sequence>
<gene>
    <name evidence="2" type="ORF">AQJ66_06030</name>
</gene>
<reference evidence="2 3" key="1">
    <citation type="submission" date="2015-10" db="EMBL/GenBank/DDBJ databases">
        <title>Draft genome sequence of Streptomyces bungoensis DSM 41781, type strain for the species Streptomyces bungoensis.</title>
        <authorList>
            <person name="Ruckert C."/>
            <person name="Winkler A."/>
            <person name="Kalinowski J."/>
            <person name="Kampfer P."/>
            <person name="Glaeser S."/>
        </authorList>
    </citation>
    <scope>NUCLEOTIDE SEQUENCE [LARGE SCALE GENOMIC DNA]</scope>
    <source>
        <strain evidence="2 3">DSM 41781</strain>
    </source>
</reference>
<accession>A0A101TB66</accession>
<name>A0A101TB66_9ACTN</name>
<comment type="caution">
    <text evidence="2">The sequence shown here is derived from an EMBL/GenBank/DDBJ whole genome shotgun (WGS) entry which is preliminary data.</text>
</comment>
<proteinExistence type="predicted"/>
<evidence type="ECO:0000313" key="3">
    <source>
        <dbReference type="Proteomes" id="UP000053024"/>
    </source>
</evidence>
<dbReference type="AlphaFoldDB" id="A0A101TB66"/>